<dbReference type="OrthoDB" id="1164063at2759"/>
<dbReference type="SUPFAM" id="SSF57756">
    <property type="entry name" value="Retrovirus zinc finger-like domains"/>
    <property type="match status" value="1"/>
</dbReference>
<proteinExistence type="predicted"/>
<evidence type="ECO:0000256" key="1">
    <source>
        <dbReference type="PROSITE-ProRule" id="PRU00047"/>
    </source>
</evidence>
<dbReference type="AlphaFoldDB" id="A0A2P5EM48"/>
<keyword evidence="1" id="KW-0479">Metal-binding</keyword>
<reference evidence="4" key="1">
    <citation type="submission" date="2016-06" db="EMBL/GenBank/DDBJ databases">
        <title>Parallel loss of symbiosis genes in relatives of nitrogen-fixing non-legume Parasponia.</title>
        <authorList>
            <person name="Van Velzen R."/>
            <person name="Holmer R."/>
            <person name="Bu F."/>
            <person name="Rutten L."/>
            <person name="Van Zeijl A."/>
            <person name="Liu W."/>
            <person name="Santuari L."/>
            <person name="Cao Q."/>
            <person name="Sharma T."/>
            <person name="Shen D."/>
            <person name="Roswanjaya Y."/>
            <person name="Wardhani T."/>
            <person name="Kalhor M.S."/>
            <person name="Jansen J."/>
            <person name="Van den Hoogen J."/>
            <person name="Gungor B."/>
            <person name="Hartog M."/>
            <person name="Hontelez J."/>
            <person name="Verver J."/>
            <person name="Yang W.-C."/>
            <person name="Schijlen E."/>
            <person name="Repin R."/>
            <person name="Schilthuizen M."/>
            <person name="Schranz E."/>
            <person name="Heidstra R."/>
            <person name="Miyata K."/>
            <person name="Fedorova E."/>
            <person name="Kohlen W."/>
            <person name="Bisseling T."/>
            <person name="Smit S."/>
            <person name="Geurts R."/>
        </authorList>
    </citation>
    <scope>NUCLEOTIDE SEQUENCE [LARGE SCALE GENOMIC DNA]</scope>
    <source>
        <strain evidence="4">cv. RG33-2</strain>
    </source>
</reference>
<dbReference type="GO" id="GO:0008270">
    <property type="term" value="F:zinc ion binding"/>
    <property type="evidence" value="ECO:0007669"/>
    <property type="project" value="UniProtKB-KW"/>
</dbReference>
<name>A0A2P5EM48_TREOI</name>
<comment type="caution">
    <text evidence="3">The sequence shown here is derived from an EMBL/GenBank/DDBJ whole genome shotgun (WGS) entry which is preliminary data.</text>
</comment>
<dbReference type="InterPro" id="IPR001878">
    <property type="entry name" value="Znf_CCHC"/>
</dbReference>
<sequence length="125" mass="14631">MHAISVIYDNNEEPEDYIHEAYLKNTYVNTYKHVIHGIRKEAEWFKTNLKPLEPPPTVTQPGRPKKLRIKELGEVPMSNGRIGHFLKRITCTSCGEEGHNKKTCDRRKELKQKLEKKAIFLFDLI</sequence>
<evidence type="ECO:0000313" key="3">
    <source>
        <dbReference type="EMBL" id="PON86647.1"/>
    </source>
</evidence>
<dbReference type="InParanoid" id="A0A2P5EM48"/>
<keyword evidence="1" id="KW-0863">Zinc-finger</keyword>
<feature type="domain" description="CCHC-type" evidence="2">
    <location>
        <begin position="91"/>
        <end position="104"/>
    </location>
</feature>
<organism evidence="3 4">
    <name type="scientific">Trema orientale</name>
    <name type="common">Charcoal tree</name>
    <name type="synonym">Celtis orientalis</name>
    <dbReference type="NCBI Taxonomy" id="63057"/>
    <lineage>
        <taxon>Eukaryota</taxon>
        <taxon>Viridiplantae</taxon>
        <taxon>Streptophyta</taxon>
        <taxon>Embryophyta</taxon>
        <taxon>Tracheophyta</taxon>
        <taxon>Spermatophyta</taxon>
        <taxon>Magnoliopsida</taxon>
        <taxon>eudicotyledons</taxon>
        <taxon>Gunneridae</taxon>
        <taxon>Pentapetalae</taxon>
        <taxon>rosids</taxon>
        <taxon>fabids</taxon>
        <taxon>Rosales</taxon>
        <taxon>Cannabaceae</taxon>
        <taxon>Trema</taxon>
    </lineage>
</organism>
<keyword evidence="4" id="KW-1185">Reference proteome</keyword>
<keyword evidence="1" id="KW-0862">Zinc</keyword>
<evidence type="ECO:0000259" key="2">
    <source>
        <dbReference type="PROSITE" id="PS50158"/>
    </source>
</evidence>
<gene>
    <name evidence="3" type="ORF">TorRG33x02_175830</name>
</gene>
<accession>A0A2P5EM48</accession>
<dbReference type="PROSITE" id="PS50158">
    <property type="entry name" value="ZF_CCHC"/>
    <property type="match status" value="1"/>
</dbReference>
<dbReference type="InterPro" id="IPR036875">
    <property type="entry name" value="Znf_CCHC_sf"/>
</dbReference>
<dbReference type="Proteomes" id="UP000237000">
    <property type="component" value="Unassembled WGS sequence"/>
</dbReference>
<protein>
    <submittedName>
        <fullName evidence="3">Zinc finger, CCHC-type</fullName>
    </submittedName>
</protein>
<evidence type="ECO:0000313" key="4">
    <source>
        <dbReference type="Proteomes" id="UP000237000"/>
    </source>
</evidence>
<dbReference type="GO" id="GO:0003676">
    <property type="term" value="F:nucleic acid binding"/>
    <property type="evidence" value="ECO:0007669"/>
    <property type="project" value="InterPro"/>
</dbReference>
<dbReference type="EMBL" id="JXTC01000129">
    <property type="protein sequence ID" value="PON86647.1"/>
    <property type="molecule type" value="Genomic_DNA"/>
</dbReference>